<dbReference type="RefSeq" id="WP_094141147.1">
    <property type="nucleotide sequence ID" value="NZ_FZRA01000006.1"/>
</dbReference>
<accession>A0A239REL9</accession>
<keyword evidence="1" id="KW-0175">Coiled coil</keyword>
<feature type="coiled-coil region" evidence="1">
    <location>
        <begin position="5"/>
        <end position="57"/>
    </location>
</feature>
<sequence length="62" mass="7601">MIRLADELEQQVKGWRARYFGLSREFGEIINQQQDKIISLQQENKRLKREIWNLKKTKGRRK</sequence>
<proteinExistence type="predicted"/>
<dbReference type="AlphaFoldDB" id="A0A239REL9"/>
<dbReference type="Proteomes" id="UP000214649">
    <property type="component" value="Unassembled WGS sequence"/>
</dbReference>
<name>A0A239REL9_STREI</name>
<evidence type="ECO:0000256" key="1">
    <source>
        <dbReference type="SAM" id="Coils"/>
    </source>
</evidence>
<evidence type="ECO:0000313" key="2">
    <source>
        <dbReference type="EMBL" id="SNU09249.1"/>
    </source>
</evidence>
<dbReference type="EMBL" id="FZRA01000006">
    <property type="protein sequence ID" value="SNU09249.1"/>
    <property type="molecule type" value="Genomic_DNA"/>
</dbReference>
<gene>
    <name evidence="2" type="ORF">SAMN05216470_1758</name>
</gene>
<reference evidence="2 3" key="1">
    <citation type="submission" date="2017-07" db="EMBL/GenBank/DDBJ databases">
        <authorList>
            <person name="Sun Z.S."/>
            <person name="Albrecht U."/>
            <person name="Echele G."/>
            <person name="Lee C.C."/>
        </authorList>
    </citation>
    <scope>NUCLEOTIDE SEQUENCE [LARGE SCALE GENOMIC DNA]</scope>
    <source>
        <strain evidence="2 3">AR3</strain>
    </source>
</reference>
<protein>
    <submittedName>
        <fullName evidence="2">Uncharacterized protein</fullName>
    </submittedName>
</protein>
<organism evidence="2 3">
    <name type="scientific">Streptococcus equinus</name>
    <name type="common">Streptococcus bovis</name>
    <dbReference type="NCBI Taxonomy" id="1335"/>
    <lineage>
        <taxon>Bacteria</taxon>
        <taxon>Bacillati</taxon>
        <taxon>Bacillota</taxon>
        <taxon>Bacilli</taxon>
        <taxon>Lactobacillales</taxon>
        <taxon>Streptococcaceae</taxon>
        <taxon>Streptococcus</taxon>
    </lineage>
</organism>
<evidence type="ECO:0000313" key="3">
    <source>
        <dbReference type="Proteomes" id="UP000214649"/>
    </source>
</evidence>